<evidence type="ECO:0000256" key="2">
    <source>
        <dbReference type="ARBA" id="ARBA00023002"/>
    </source>
</evidence>
<evidence type="ECO:0000256" key="1">
    <source>
        <dbReference type="ARBA" id="ARBA00006484"/>
    </source>
</evidence>
<dbReference type="GO" id="GO:0016491">
    <property type="term" value="F:oxidoreductase activity"/>
    <property type="evidence" value="ECO:0007669"/>
    <property type="project" value="UniProtKB-KW"/>
</dbReference>
<dbReference type="Pfam" id="PF13561">
    <property type="entry name" value="adh_short_C2"/>
    <property type="match status" value="1"/>
</dbReference>
<name>A0A261UTK4_9BORD</name>
<dbReference type="PRINTS" id="PR00081">
    <property type="entry name" value="GDHRDH"/>
</dbReference>
<dbReference type="Proteomes" id="UP000216885">
    <property type="component" value="Unassembled WGS sequence"/>
</dbReference>
<dbReference type="CDD" id="cd05233">
    <property type="entry name" value="SDR_c"/>
    <property type="match status" value="1"/>
</dbReference>
<evidence type="ECO:0000313" key="4">
    <source>
        <dbReference type="Proteomes" id="UP000216885"/>
    </source>
</evidence>
<protein>
    <submittedName>
        <fullName evidence="3">Oxidoreductase</fullName>
    </submittedName>
</protein>
<comment type="similarity">
    <text evidence="1">Belongs to the short-chain dehydrogenases/reductases (SDR) family.</text>
</comment>
<dbReference type="InterPro" id="IPR051122">
    <property type="entry name" value="SDR_DHRS6-like"/>
</dbReference>
<keyword evidence="4" id="KW-1185">Reference proteome</keyword>
<reference evidence="3 4" key="1">
    <citation type="submission" date="2017-05" db="EMBL/GenBank/DDBJ databases">
        <title>Complete and WGS of Bordetella genogroups.</title>
        <authorList>
            <person name="Spilker T."/>
            <person name="LiPuma J."/>
        </authorList>
    </citation>
    <scope>NUCLEOTIDE SEQUENCE [LARGE SCALE GENOMIC DNA]</scope>
    <source>
        <strain evidence="3 4">AU9919</strain>
    </source>
</reference>
<dbReference type="Gene3D" id="3.40.50.720">
    <property type="entry name" value="NAD(P)-binding Rossmann-like Domain"/>
    <property type="match status" value="1"/>
</dbReference>
<dbReference type="InterPro" id="IPR002347">
    <property type="entry name" value="SDR_fam"/>
</dbReference>
<proteinExistence type="inferred from homology"/>
<dbReference type="RefSeq" id="WP_094837273.1">
    <property type="nucleotide sequence ID" value="NZ_NEVQ01000003.1"/>
</dbReference>
<dbReference type="PANTHER" id="PTHR43477:SF1">
    <property type="entry name" value="DIHYDROANTICAPSIN 7-DEHYDROGENASE"/>
    <property type="match status" value="1"/>
</dbReference>
<comment type="caution">
    <text evidence="3">The sequence shown here is derived from an EMBL/GenBank/DDBJ whole genome shotgun (WGS) entry which is preliminary data.</text>
</comment>
<dbReference type="PRINTS" id="PR00080">
    <property type="entry name" value="SDRFAMILY"/>
</dbReference>
<dbReference type="InterPro" id="IPR036291">
    <property type="entry name" value="NAD(P)-bd_dom_sf"/>
</dbReference>
<gene>
    <name evidence="3" type="ORF">CAL20_04345</name>
</gene>
<organism evidence="3 4">
    <name type="scientific">Bordetella genomosp. 4</name>
    <dbReference type="NCBI Taxonomy" id="463044"/>
    <lineage>
        <taxon>Bacteria</taxon>
        <taxon>Pseudomonadati</taxon>
        <taxon>Pseudomonadota</taxon>
        <taxon>Betaproteobacteria</taxon>
        <taxon>Burkholderiales</taxon>
        <taxon>Alcaligenaceae</taxon>
        <taxon>Bordetella</taxon>
    </lineage>
</organism>
<dbReference type="FunFam" id="3.40.50.720:FF:000084">
    <property type="entry name" value="Short-chain dehydrogenase reductase"/>
    <property type="match status" value="1"/>
</dbReference>
<accession>A0A261UTK4</accession>
<dbReference type="AlphaFoldDB" id="A0A261UTK4"/>
<dbReference type="SUPFAM" id="SSF51735">
    <property type="entry name" value="NAD(P)-binding Rossmann-fold domains"/>
    <property type="match status" value="1"/>
</dbReference>
<sequence length="256" mass="27299">MNTSGMSFSLQGRRVLLTGAGGGLGHGVSLALLRQGAQLFALDRDAEALRQLQEAVPAELASQLQALSVDLADTAALQRTLDSMTADHAIDVVINNAAIYPSKRFEDYSDDDRALIHRINVSAALQIVRAALPGMQQQQWGRIINIVSITLSGGWELLQPYVESKGAMLGNTRALAREFGASGITCNAISPGAFPTAAEAIHPDLPGYERMVLERQSIKRRGHANDIAAAIVFLASEEAGFITGQTLAVNGGWVMH</sequence>
<evidence type="ECO:0000313" key="3">
    <source>
        <dbReference type="EMBL" id="OZI64877.1"/>
    </source>
</evidence>
<keyword evidence="2" id="KW-0560">Oxidoreductase</keyword>
<dbReference type="PANTHER" id="PTHR43477">
    <property type="entry name" value="DIHYDROANTICAPSIN 7-DEHYDROGENASE"/>
    <property type="match status" value="1"/>
</dbReference>
<dbReference type="EMBL" id="NEVQ01000003">
    <property type="protein sequence ID" value="OZI64877.1"/>
    <property type="molecule type" value="Genomic_DNA"/>
</dbReference>